<evidence type="ECO:0000313" key="1">
    <source>
        <dbReference type="EMBL" id="KAF5777353.1"/>
    </source>
</evidence>
<reference evidence="1" key="2">
    <citation type="submission" date="2020-06" db="EMBL/GenBank/DDBJ databases">
        <title>Helianthus annuus Genome sequencing and assembly Release 2.</title>
        <authorList>
            <person name="Gouzy J."/>
            <person name="Langlade N."/>
            <person name="Munos S."/>
        </authorList>
    </citation>
    <scope>NUCLEOTIDE SEQUENCE</scope>
    <source>
        <tissue evidence="1">Leaves</tissue>
    </source>
</reference>
<sequence>MQKFVSEGALVWYISSSAASRIDVLLICYTGLVYLSKKII</sequence>
<dbReference type="AlphaFoldDB" id="A0A9K3MVJ2"/>
<dbReference type="Proteomes" id="UP000215914">
    <property type="component" value="Unassembled WGS sequence"/>
</dbReference>
<gene>
    <name evidence="1" type="ORF">HanXRQr2_Chr12g0534611</name>
</gene>
<dbReference type="EMBL" id="MNCJ02000327">
    <property type="protein sequence ID" value="KAF5777353.1"/>
    <property type="molecule type" value="Genomic_DNA"/>
</dbReference>
<proteinExistence type="predicted"/>
<organism evidence="1 2">
    <name type="scientific">Helianthus annuus</name>
    <name type="common">Common sunflower</name>
    <dbReference type="NCBI Taxonomy" id="4232"/>
    <lineage>
        <taxon>Eukaryota</taxon>
        <taxon>Viridiplantae</taxon>
        <taxon>Streptophyta</taxon>
        <taxon>Embryophyta</taxon>
        <taxon>Tracheophyta</taxon>
        <taxon>Spermatophyta</taxon>
        <taxon>Magnoliopsida</taxon>
        <taxon>eudicotyledons</taxon>
        <taxon>Gunneridae</taxon>
        <taxon>Pentapetalae</taxon>
        <taxon>asterids</taxon>
        <taxon>campanulids</taxon>
        <taxon>Asterales</taxon>
        <taxon>Asteraceae</taxon>
        <taxon>Asteroideae</taxon>
        <taxon>Heliantheae alliance</taxon>
        <taxon>Heliantheae</taxon>
        <taxon>Helianthus</taxon>
    </lineage>
</organism>
<name>A0A9K3MVJ2_HELAN</name>
<reference evidence="1" key="1">
    <citation type="journal article" date="2017" name="Nature">
        <title>The sunflower genome provides insights into oil metabolism, flowering and Asterid evolution.</title>
        <authorList>
            <person name="Badouin H."/>
            <person name="Gouzy J."/>
            <person name="Grassa C.J."/>
            <person name="Murat F."/>
            <person name="Staton S.E."/>
            <person name="Cottret L."/>
            <person name="Lelandais-Briere C."/>
            <person name="Owens G.L."/>
            <person name="Carrere S."/>
            <person name="Mayjonade B."/>
            <person name="Legrand L."/>
            <person name="Gill N."/>
            <person name="Kane N.C."/>
            <person name="Bowers J.E."/>
            <person name="Hubner S."/>
            <person name="Bellec A."/>
            <person name="Berard A."/>
            <person name="Berges H."/>
            <person name="Blanchet N."/>
            <person name="Boniface M.C."/>
            <person name="Brunel D."/>
            <person name="Catrice O."/>
            <person name="Chaidir N."/>
            <person name="Claudel C."/>
            <person name="Donnadieu C."/>
            <person name="Faraut T."/>
            <person name="Fievet G."/>
            <person name="Helmstetter N."/>
            <person name="King M."/>
            <person name="Knapp S.J."/>
            <person name="Lai Z."/>
            <person name="Le Paslier M.C."/>
            <person name="Lippi Y."/>
            <person name="Lorenzon L."/>
            <person name="Mandel J.R."/>
            <person name="Marage G."/>
            <person name="Marchand G."/>
            <person name="Marquand E."/>
            <person name="Bret-Mestries E."/>
            <person name="Morien E."/>
            <person name="Nambeesan S."/>
            <person name="Nguyen T."/>
            <person name="Pegot-Espagnet P."/>
            <person name="Pouilly N."/>
            <person name="Raftis F."/>
            <person name="Sallet E."/>
            <person name="Schiex T."/>
            <person name="Thomas J."/>
            <person name="Vandecasteele C."/>
            <person name="Vares D."/>
            <person name="Vear F."/>
            <person name="Vautrin S."/>
            <person name="Crespi M."/>
            <person name="Mangin B."/>
            <person name="Burke J.M."/>
            <person name="Salse J."/>
            <person name="Munos S."/>
            <person name="Vincourt P."/>
            <person name="Rieseberg L.H."/>
            <person name="Langlade N.B."/>
        </authorList>
    </citation>
    <scope>NUCLEOTIDE SEQUENCE</scope>
    <source>
        <tissue evidence="1">Leaves</tissue>
    </source>
</reference>
<keyword evidence="2" id="KW-1185">Reference proteome</keyword>
<protein>
    <submittedName>
        <fullName evidence="1">Uncharacterized protein</fullName>
    </submittedName>
</protein>
<evidence type="ECO:0000313" key="2">
    <source>
        <dbReference type="Proteomes" id="UP000215914"/>
    </source>
</evidence>
<dbReference type="Gramene" id="mRNA:HanXRQr2_Chr12g0534611">
    <property type="protein sequence ID" value="mRNA:HanXRQr2_Chr12g0534611"/>
    <property type="gene ID" value="HanXRQr2_Chr12g0534611"/>
</dbReference>
<accession>A0A9K3MVJ2</accession>
<comment type="caution">
    <text evidence="1">The sequence shown here is derived from an EMBL/GenBank/DDBJ whole genome shotgun (WGS) entry which is preliminary data.</text>
</comment>